<evidence type="ECO:0000256" key="2">
    <source>
        <dbReference type="ARBA" id="ARBA00022630"/>
    </source>
</evidence>
<keyword evidence="3" id="KW-0288">FMN</keyword>
<dbReference type="InterPro" id="IPR013785">
    <property type="entry name" value="Aldolase_TIM"/>
</dbReference>
<dbReference type="GO" id="GO:0050661">
    <property type="term" value="F:NADP binding"/>
    <property type="evidence" value="ECO:0007669"/>
    <property type="project" value="InterPro"/>
</dbReference>
<dbReference type="EMBL" id="CDGG01000001">
    <property type="protein sequence ID" value="CEI83067.1"/>
    <property type="molecule type" value="Genomic_DNA"/>
</dbReference>
<comment type="cofactor">
    <cofactor evidence="1">
        <name>FMN</name>
        <dbReference type="ChEBI" id="CHEBI:58210"/>
    </cofactor>
</comment>
<dbReference type="GO" id="GO:0003959">
    <property type="term" value="F:NADPH dehydrogenase activity"/>
    <property type="evidence" value="ECO:0007669"/>
    <property type="project" value="InterPro"/>
</dbReference>
<evidence type="ECO:0000313" key="7">
    <source>
        <dbReference type="EMBL" id="CEI83067.1"/>
    </source>
</evidence>
<dbReference type="PANTHER" id="PTHR43303">
    <property type="entry name" value="NADPH DEHYDROGENASE C23G7.10C-RELATED"/>
    <property type="match status" value="1"/>
</dbReference>
<evidence type="ECO:0000256" key="3">
    <source>
        <dbReference type="ARBA" id="ARBA00022643"/>
    </source>
</evidence>
<evidence type="ECO:0000256" key="5">
    <source>
        <dbReference type="ARBA" id="ARBA00023002"/>
    </source>
</evidence>
<keyword evidence="4" id="KW-0521">NADP</keyword>
<dbReference type="STRING" id="545501.BN997_02956"/>
<dbReference type="InterPro" id="IPR001155">
    <property type="entry name" value="OxRdtase_FMN_N"/>
</dbReference>
<protein>
    <submittedName>
        <fullName evidence="7">NADPH dehydrogenase</fullName>
    </submittedName>
</protein>
<keyword evidence="8" id="KW-1185">Reference proteome</keyword>
<evidence type="ECO:0000256" key="1">
    <source>
        <dbReference type="ARBA" id="ARBA00001917"/>
    </source>
</evidence>
<dbReference type="GO" id="GO:0010181">
    <property type="term" value="F:FMN binding"/>
    <property type="evidence" value="ECO:0007669"/>
    <property type="project" value="InterPro"/>
</dbReference>
<name>A0A0A1MU56_9BACI</name>
<reference evidence="7 8" key="1">
    <citation type="submission" date="2014-11" db="EMBL/GenBank/DDBJ databases">
        <authorList>
            <person name="Urmite Genomes Urmite Genomes"/>
        </authorList>
    </citation>
    <scope>NUCLEOTIDE SEQUENCE [LARGE SCALE GENOMIC DNA]</scope>
    <source>
        <strain evidence="7 8">Oc5</strain>
    </source>
</reference>
<organism evidence="7 8">
    <name type="scientific">Oceanobacillus oncorhynchi</name>
    <dbReference type="NCBI Taxonomy" id="545501"/>
    <lineage>
        <taxon>Bacteria</taxon>
        <taxon>Bacillati</taxon>
        <taxon>Bacillota</taxon>
        <taxon>Bacilli</taxon>
        <taxon>Bacillales</taxon>
        <taxon>Bacillaceae</taxon>
        <taxon>Oceanobacillus</taxon>
    </lineage>
</organism>
<gene>
    <name evidence="7" type="primary">namA_4</name>
    <name evidence="7" type="ORF">BN997_02956</name>
</gene>
<dbReference type="InterPro" id="IPR044152">
    <property type="entry name" value="YqjM-like"/>
</dbReference>
<proteinExistence type="predicted"/>
<evidence type="ECO:0000259" key="6">
    <source>
        <dbReference type="Pfam" id="PF00724"/>
    </source>
</evidence>
<sequence>MENMIYFTNEMKKQGVDLIDCSSGGVVPAEINPYPGYQVPRCEAIKRETMIATGAVGLITNGIQAEEILQNERADVVVLGRALLKNPYWAKAAADELGYDIEAPVQYRGWK</sequence>
<dbReference type="SUPFAM" id="SSF51395">
    <property type="entry name" value="FMN-linked oxidoreductases"/>
    <property type="match status" value="1"/>
</dbReference>
<accession>A0A0A1MU56</accession>
<dbReference type="Gene3D" id="3.20.20.70">
    <property type="entry name" value="Aldolase class I"/>
    <property type="match status" value="1"/>
</dbReference>
<dbReference type="Proteomes" id="UP000040453">
    <property type="component" value="Unassembled WGS sequence"/>
</dbReference>
<keyword evidence="5" id="KW-0560">Oxidoreductase</keyword>
<evidence type="ECO:0000313" key="8">
    <source>
        <dbReference type="Proteomes" id="UP000040453"/>
    </source>
</evidence>
<feature type="domain" description="NADH:flavin oxidoreductase/NADH oxidase N-terminal" evidence="6">
    <location>
        <begin position="5"/>
        <end position="96"/>
    </location>
</feature>
<keyword evidence="2" id="KW-0285">Flavoprotein</keyword>
<dbReference type="Pfam" id="PF00724">
    <property type="entry name" value="Oxidored_FMN"/>
    <property type="match status" value="1"/>
</dbReference>
<dbReference type="PANTHER" id="PTHR43303:SF4">
    <property type="entry name" value="NADPH DEHYDROGENASE C23G7.10C-RELATED"/>
    <property type="match status" value="1"/>
</dbReference>
<dbReference type="AlphaFoldDB" id="A0A0A1MU56"/>
<evidence type="ECO:0000256" key="4">
    <source>
        <dbReference type="ARBA" id="ARBA00022857"/>
    </source>
</evidence>